<evidence type="ECO:0000256" key="2">
    <source>
        <dbReference type="ARBA" id="ARBA00022764"/>
    </source>
</evidence>
<name>A0ABT3QT00_9HYPH</name>
<dbReference type="RefSeq" id="WP_265986353.1">
    <property type="nucleotide sequence ID" value="NZ_JAPHAV010000013.1"/>
</dbReference>
<evidence type="ECO:0000256" key="3">
    <source>
        <dbReference type="SAM" id="SignalP"/>
    </source>
</evidence>
<reference evidence="4 5" key="1">
    <citation type="submission" date="2022-11" db="EMBL/GenBank/DDBJ databases">
        <title>Brucella sp. YY2X, whole genome shotgun sequencing project.</title>
        <authorList>
            <person name="Yang Y."/>
        </authorList>
    </citation>
    <scope>NUCLEOTIDE SEQUENCE [LARGE SCALE GENOMIC DNA]</scope>
    <source>
        <strain evidence="4 5">YY2X</strain>
    </source>
</reference>
<dbReference type="EMBL" id="JAPHAV010000013">
    <property type="protein sequence ID" value="MCX2698687.1"/>
    <property type="molecule type" value="Genomic_DNA"/>
</dbReference>
<proteinExistence type="predicted"/>
<dbReference type="Pfam" id="PF13416">
    <property type="entry name" value="SBP_bac_8"/>
    <property type="match status" value="1"/>
</dbReference>
<protein>
    <submittedName>
        <fullName evidence="4">Extracellular solute-binding protein</fullName>
    </submittedName>
</protein>
<evidence type="ECO:0000313" key="4">
    <source>
        <dbReference type="EMBL" id="MCX2698687.1"/>
    </source>
</evidence>
<organism evidence="4 5">
    <name type="scientific">Ochrobactrum chromiisoli</name>
    <dbReference type="NCBI Taxonomy" id="2993941"/>
    <lineage>
        <taxon>Bacteria</taxon>
        <taxon>Pseudomonadati</taxon>
        <taxon>Pseudomonadota</taxon>
        <taxon>Alphaproteobacteria</taxon>
        <taxon>Hyphomicrobiales</taxon>
        <taxon>Brucellaceae</taxon>
        <taxon>Brucella/Ochrobactrum group</taxon>
        <taxon>Ochrobactrum</taxon>
    </lineage>
</organism>
<feature type="chain" id="PRO_5047451479" evidence="3">
    <location>
        <begin position="27"/>
        <end position="345"/>
    </location>
</feature>
<gene>
    <name evidence="4" type="ORF">OPR82_18335</name>
</gene>
<dbReference type="Gene3D" id="3.40.190.10">
    <property type="entry name" value="Periplasmic binding protein-like II"/>
    <property type="match status" value="2"/>
</dbReference>
<feature type="signal peptide" evidence="3">
    <location>
        <begin position="1"/>
        <end position="26"/>
    </location>
</feature>
<keyword evidence="5" id="KW-1185">Reference proteome</keyword>
<keyword evidence="2" id="KW-0574">Periplasm</keyword>
<evidence type="ECO:0000313" key="5">
    <source>
        <dbReference type="Proteomes" id="UP001301216"/>
    </source>
</evidence>
<dbReference type="SUPFAM" id="SSF53850">
    <property type="entry name" value="Periplasmic binding protein-like II"/>
    <property type="match status" value="1"/>
</dbReference>
<evidence type="ECO:0000256" key="1">
    <source>
        <dbReference type="ARBA" id="ARBA00022729"/>
    </source>
</evidence>
<dbReference type="Proteomes" id="UP001301216">
    <property type="component" value="Unassembled WGS sequence"/>
</dbReference>
<dbReference type="PANTHER" id="PTHR30006">
    <property type="entry name" value="THIAMINE-BINDING PERIPLASMIC PROTEIN-RELATED"/>
    <property type="match status" value="1"/>
</dbReference>
<keyword evidence="1 3" id="KW-0732">Signal</keyword>
<dbReference type="InterPro" id="IPR006059">
    <property type="entry name" value="SBP"/>
</dbReference>
<sequence>MNSLCRTVIALNTSVLIALSTNIATASEPKPEKIVVTAYGGLWAESVKKNYAPCFEEKTGVKVEIMTGESHDWLNKVKANPGNSPIDVIALSELDSLRAARDGLLEQMTIENVPNLAMIPDEFHKPWGDFAVSGNYGAMGVMYNSETVTAAPSSWKQLIEDIAAGKYGKKISWPSGTYTWGPSQIWWIAQQYDGDIDVAFQKMKDISPYVVKFWTTPVEALNLFATGEVDVLVYWDGRAFSFINKDNDWAKFTVPEPGGVVSLVMQSVVKGAHPIAWEYINCVLSVEGQLGNSDTMRYPGTNKTVNYPADLAAEFTSLDKIKVPPYQELIDLIPEMIERWNKEMQ</sequence>
<accession>A0ABT3QT00</accession>
<comment type="caution">
    <text evidence="4">The sequence shown here is derived from an EMBL/GenBank/DDBJ whole genome shotgun (WGS) entry which is preliminary data.</text>
</comment>
<dbReference type="PANTHER" id="PTHR30006:SF2">
    <property type="entry name" value="ABC TRANSPORTER SUBSTRATE-BINDING PROTEIN"/>
    <property type="match status" value="1"/>
</dbReference>